<feature type="region of interest" description="Disordered" evidence="10">
    <location>
        <begin position="1"/>
        <end position="33"/>
    </location>
</feature>
<feature type="transmembrane region" description="Helical" evidence="11">
    <location>
        <begin position="427"/>
        <end position="446"/>
    </location>
</feature>
<reference evidence="12 13" key="2">
    <citation type="submission" date="2015-05" db="EMBL/GenBank/DDBJ databases">
        <authorList>
            <person name="Morales-Cruz A."/>
            <person name="Amrine K.C."/>
            <person name="Cantu D."/>
        </authorList>
    </citation>
    <scope>NUCLEOTIDE SEQUENCE [LARGE SCALE GENOMIC DNA]</scope>
    <source>
        <strain evidence="12">DA912</strain>
    </source>
</reference>
<evidence type="ECO:0000256" key="3">
    <source>
        <dbReference type="ARBA" id="ARBA00022448"/>
    </source>
</evidence>
<dbReference type="InterPro" id="IPR011701">
    <property type="entry name" value="MFS"/>
</dbReference>
<keyword evidence="6 11" id="KW-1133">Transmembrane helix</keyword>
<comment type="similarity">
    <text evidence="2">Belongs to the major facilitator superfamily.</text>
</comment>
<dbReference type="Pfam" id="PF07690">
    <property type="entry name" value="MFS_1"/>
    <property type="match status" value="1"/>
</dbReference>
<dbReference type="InterPro" id="IPR036259">
    <property type="entry name" value="MFS_trans_sf"/>
</dbReference>
<feature type="transmembrane region" description="Helical" evidence="11">
    <location>
        <begin position="236"/>
        <end position="256"/>
    </location>
</feature>
<feature type="transmembrane region" description="Helical" evidence="11">
    <location>
        <begin position="177"/>
        <end position="195"/>
    </location>
</feature>
<proteinExistence type="inferred from homology"/>
<feature type="transmembrane region" description="Helical" evidence="11">
    <location>
        <begin position="402"/>
        <end position="420"/>
    </location>
</feature>
<organism evidence="12 13">
    <name type="scientific">Diaporthe ampelina</name>
    <dbReference type="NCBI Taxonomy" id="1214573"/>
    <lineage>
        <taxon>Eukaryota</taxon>
        <taxon>Fungi</taxon>
        <taxon>Dikarya</taxon>
        <taxon>Ascomycota</taxon>
        <taxon>Pezizomycotina</taxon>
        <taxon>Sordariomycetes</taxon>
        <taxon>Sordariomycetidae</taxon>
        <taxon>Diaporthales</taxon>
        <taxon>Diaporthaceae</taxon>
        <taxon>Diaporthe</taxon>
    </lineage>
</organism>
<keyword evidence="4" id="KW-0410">Iron transport</keyword>
<evidence type="ECO:0000256" key="2">
    <source>
        <dbReference type="ARBA" id="ARBA00008335"/>
    </source>
</evidence>
<feature type="transmembrane region" description="Helical" evidence="11">
    <location>
        <begin position="361"/>
        <end position="382"/>
    </location>
</feature>
<dbReference type="EMBL" id="LCUC01000193">
    <property type="protein sequence ID" value="KKY34645.1"/>
    <property type="molecule type" value="Genomic_DNA"/>
</dbReference>
<evidence type="ECO:0000256" key="4">
    <source>
        <dbReference type="ARBA" id="ARBA00022496"/>
    </source>
</evidence>
<dbReference type="GO" id="GO:0010106">
    <property type="term" value="P:cellular response to iron ion starvation"/>
    <property type="evidence" value="ECO:0007669"/>
    <property type="project" value="UniProtKB-ARBA"/>
</dbReference>
<accession>A0A0G2I3X8</accession>
<keyword evidence="7" id="KW-0408">Iron</keyword>
<name>A0A0G2I3X8_9PEZI</name>
<evidence type="ECO:0000256" key="10">
    <source>
        <dbReference type="SAM" id="MobiDB-lite"/>
    </source>
</evidence>
<dbReference type="AlphaFoldDB" id="A0A0G2I3X8"/>
<keyword evidence="8" id="KW-0406">Ion transport</keyword>
<evidence type="ECO:0000313" key="12">
    <source>
        <dbReference type="EMBL" id="KKY34645.1"/>
    </source>
</evidence>
<keyword evidence="3" id="KW-0813">Transport</keyword>
<feature type="transmembrane region" description="Helical" evidence="11">
    <location>
        <begin position="494"/>
        <end position="513"/>
    </location>
</feature>
<evidence type="ECO:0000256" key="1">
    <source>
        <dbReference type="ARBA" id="ARBA00004141"/>
    </source>
</evidence>
<evidence type="ECO:0000256" key="5">
    <source>
        <dbReference type="ARBA" id="ARBA00022692"/>
    </source>
</evidence>
<dbReference type="OrthoDB" id="4078873at2759"/>
<feature type="transmembrane region" description="Helical" evidence="11">
    <location>
        <begin position="207"/>
        <end position="230"/>
    </location>
</feature>
<evidence type="ECO:0000256" key="11">
    <source>
        <dbReference type="SAM" id="Phobius"/>
    </source>
</evidence>
<protein>
    <submittedName>
        <fullName evidence="12">Putative siderophore-dependent iron transporter</fullName>
    </submittedName>
</protein>
<sequence>MAKSSDVDQAVEIPPVDSHHNKYGDESSSPGPVAVDGTGVNEVNENAQIGVQEMEATTLIWTKPALACLFIGDGYSNEKTEVRYNSIWFIFLVNGFRLSILSSLTPYVTSEWGQHSLIATIEVVSYAMAGAVYIPMAKLMDVWGRAEGFLLMVGFVELGLILTANSTNLTTYCAAQVFYTVGYAGLIYAVEILAIDGSDLRNRALAFAFTSSPYMITAFAGPAAAEAFLLKVSWEWGFGAFAIITPFVTLPVYALLKWNLKKAKKLGLLKERVRSGRTLAENLLHWFHEFDVVGVFLFAAGLVIFLLPFTIAALAPKGWSTPYIIAMLVLGLVLCAAFAVWEIWLAPVPFLAARHLKNRTLLAVCLINTTYQMAYYCWNSYFTSFLQVVNGVTVAQAGYINNTFQVVSGVELFIVGYFIRRTGKFKWTFYPAIPLYIFAQGLMIYFRRPGFSVGYLIMCEIFISMGGAVFILVCQIGCLAAVEHQYVAPTISMVFVFGTVGGSIGSAISGAIWTNTFLPALVRYLPESAKGDAVTIYSSLVTQLSYPEGSAVRTAIQEAYGYAQTRMLAAGTGIMSLCFIWVLLVENLDVKNRRQTKGTVL</sequence>
<dbReference type="FunFam" id="1.20.1250.20:FF:000284">
    <property type="entry name" value="Siderophore iron transporter mirB"/>
    <property type="match status" value="1"/>
</dbReference>
<dbReference type="SUPFAM" id="SSF103473">
    <property type="entry name" value="MFS general substrate transporter"/>
    <property type="match status" value="2"/>
</dbReference>
<dbReference type="FunFam" id="1.20.1250.20:FF:000302">
    <property type="entry name" value="MFS siderochrome iron transporter MirB"/>
    <property type="match status" value="1"/>
</dbReference>
<feature type="transmembrane region" description="Helical" evidence="11">
    <location>
        <begin position="567"/>
        <end position="585"/>
    </location>
</feature>
<evidence type="ECO:0000256" key="8">
    <source>
        <dbReference type="ARBA" id="ARBA00023065"/>
    </source>
</evidence>
<evidence type="ECO:0000256" key="6">
    <source>
        <dbReference type="ARBA" id="ARBA00022989"/>
    </source>
</evidence>
<dbReference type="PANTHER" id="PTHR23501:SF50">
    <property type="entry name" value="MFS SIDEROCHROME IRON TRANSPORTER MIRB (AFU_ORTHOLOGUE AFUA_3G03640)-RELATED"/>
    <property type="match status" value="1"/>
</dbReference>
<comment type="subcellular location">
    <subcellularLocation>
        <location evidence="1">Membrane</location>
        <topology evidence="1">Multi-pass membrane protein</topology>
    </subcellularLocation>
</comment>
<dbReference type="Gene3D" id="1.20.1250.20">
    <property type="entry name" value="MFS general substrate transporter like domains"/>
    <property type="match status" value="2"/>
</dbReference>
<feature type="transmembrane region" description="Helical" evidence="11">
    <location>
        <begin position="117"/>
        <end position="136"/>
    </location>
</feature>
<dbReference type="GO" id="GO:0006826">
    <property type="term" value="P:iron ion transport"/>
    <property type="evidence" value="ECO:0007669"/>
    <property type="project" value="UniProtKB-KW"/>
</dbReference>
<keyword evidence="5 11" id="KW-0812">Transmembrane</keyword>
<feature type="transmembrane region" description="Helical" evidence="11">
    <location>
        <begin position="148"/>
        <end position="165"/>
    </location>
</feature>
<gene>
    <name evidence="12" type="ORF">UCDDA912_g05367</name>
</gene>
<dbReference type="GO" id="GO:0022857">
    <property type="term" value="F:transmembrane transporter activity"/>
    <property type="evidence" value="ECO:0007669"/>
    <property type="project" value="InterPro"/>
</dbReference>
<comment type="caution">
    <text evidence="12">The sequence shown here is derived from an EMBL/GenBank/DDBJ whole genome shotgun (WGS) entry which is preliminary data.</text>
</comment>
<dbReference type="PANTHER" id="PTHR23501">
    <property type="entry name" value="MAJOR FACILITATOR SUPERFAMILY"/>
    <property type="match status" value="1"/>
</dbReference>
<dbReference type="Proteomes" id="UP000034680">
    <property type="component" value="Unassembled WGS sequence"/>
</dbReference>
<keyword evidence="9 11" id="KW-0472">Membrane</keyword>
<feature type="transmembrane region" description="Helical" evidence="11">
    <location>
        <begin position="87"/>
        <end position="105"/>
    </location>
</feature>
<feature type="transmembrane region" description="Helical" evidence="11">
    <location>
        <begin position="452"/>
        <end position="482"/>
    </location>
</feature>
<evidence type="ECO:0000313" key="13">
    <source>
        <dbReference type="Proteomes" id="UP000034680"/>
    </source>
</evidence>
<evidence type="ECO:0000256" key="7">
    <source>
        <dbReference type="ARBA" id="ARBA00023004"/>
    </source>
</evidence>
<dbReference type="GO" id="GO:0005886">
    <property type="term" value="C:plasma membrane"/>
    <property type="evidence" value="ECO:0007669"/>
    <property type="project" value="TreeGrafter"/>
</dbReference>
<keyword evidence="13" id="KW-1185">Reference proteome</keyword>
<reference evidence="12 13" key="1">
    <citation type="submission" date="2015-05" db="EMBL/GenBank/DDBJ databases">
        <title>Distinctive expansion of gene families associated with plant cell wall degradation and secondary metabolism in the genomes of grapevine trunk pathogens.</title>
        <authorList>
            <person name="Lawrence D.P."/>
            <person name="Travadon R."/>
            <person name="Rolshausen P.E."/>
            <person name="Baumgartner K."/>
        </authorList>
    </citation>
    <scope>NUCLEOTIDE SEQUENCE [LARGE SCALE GENOMIC DNA]</scope>
    <source>
        <strain evidence="12">DA912</strain>
    </source>
</reference>
<feature type="transmembrane region" description="Helical" evidence="11">
    <location>
        <begin position="321"/>
        <end position="341"/>
    </location>
</feature>
<feature type="transmembrane region" description="Helical" evidence="11">
    <location>
        <begin position="292"/>
        <end position="315"/>
    </location>
</feature>
<evidence type="ECO:0000256" key="9">
    <source>
        <dbReference type="ARBA" id="ARBA00023136"/>
    </source>
</evidence>